<keyword evidence="4 6" id="KW-1133">Transmembrane helix</keyword>
<feature type="transmembrane region" description="Helical" evidence="6">
    <location>
        <begin position="444"/>
        <end position="464"/>
    </location>
</feature>
<evidence type="ECO:0000259" key="7">
    <source>
        <dbReference type="Pfam" id="PF03772"/>
    </source>
</evidence>
<protein>
    <submittedName>
        <fullName evidence="9">ComEC family competence protein</fullName>
    </submittedName>
</protein>
<evidence type="ECO:0000313" key="10">
    <source>
        <dbReference type="Proteomes" id="UP000276309"/>
    </source>
</evidence>
<evidence type="ECO:0000313" key="9">
    <source>
        <dbReference type="EMBL" id="AYN69147.1"/>
    </source>
</evidence>
<feature type="transmembrane region" description="Helical" evidence="6">
    <location>
        <begin position="381"/>
        <end position="404"/>
    </location>
</feature>
<keyword evidence="2" id="KW-1003">Cell membrane</keyword>
<dbReference type="Pfam" id="PF03772">
    <property type="entry name" value="Competence"/>
    <property type="match status" value="1"/>
</dbReference>
<feature type="transmembrane region" description="Helical" evidence="6">
    <location>
        <begin position="54"/>
        <end position="74"/>
    </location>
</feature>
<organism evidence="9 10">
    <name type="scientific">Euzebyella marina</name>
    <dbReference type="NCBI Taxonomy" id="1761453"/>
    <lineage>
        <taxon>Bacteria</taxon>
        <taxon>Pseudomonadati</taxon>
        <taxon>Bacteroidota</taxon>
        <taxon>Flavobacteriia</taxon>
        <taxon>Flavobacteriales</taxon>
        <taxon>Flavobacteriaceae</taxon>
        <taxon>Euzebyella</taxon>
    </lineage>
</organism>
<reference evidence="9 10" key="1">
    <citation type="submission" date="2018-08" db="EMBL/GenBank/DDBJ databases">
        <title>The reduced genetic potential of extracellular carbohydrate catabolism in Euzebyella marina RN62, a Flavobacteriia bacterium isolated from the hadal water.</title>
        <authorList>
            <person name="Xue C."/>
        </authorList>
    </citation>
    <scope>NUCLEOTIDE SEQUENCE [LARGE SCALE GENOMIC DNA]</scope>
    <source>
        <strain evidence="9 10">RN62</strain>
    </source>
</reference>
<dbReference type="NCBIfam" id="TIGR00360">
    <property type="entry name" value="ComEC_N-term"/>
    <property type="match status" value="1"/>
</dbReference>
<keyword evidence="10" id="KW-1185">Reference proteome</keyword>
<gene>
    <name evidence="9" type="ORF">D1013_18035</name>
</gene>
<dbReference type="PANTHER" id="PTHR30619:SF1">
    <property type="entry name" value="RECOMBINATION PROTEIN 2"/>
    <property type="match status" value="1"/>
</dbReference>
<feature type="transmembrane region" description="Helical" evidence="6">
    <location>
        <begin position="476"/>
        <end position="496"/>
    </location>
</feature>
<dbReference type="InterPro" id="IPR004477">
    <property type="entry name" value="ComEC_N"/>
</dbReference>
<dbReference type="RefSeq" id="WP_121850153.1">
    <property type="nucleotide sequence ID" value="NZ_CP032050.1"/>
</dbReference>
<dbReference type="InterPro" id="IPR025405">
    <property type="entry name" value="DUF4131"/>
</dbReference>
<name>A0A3G2LA69_9FLAO</name>
<evidence type="ECO:0000256" key="4">
    <source>
        <dbReference type="ARBA" id="ARBA00022989"/>
    </source>
</evidence>
<dbReference type="Proteomes" id="UP000276309">
    <property type="component" value="Chromosome"/>
</dbReference>
<evidence type="ECO:0000256" key="1">
    <source>
        <dbReference type="ARBA" id="ARBA00004651"/>
    </source>
</evidence>
<evidence type="ECO:0000256" key="3">
    <source>
        <dbReference type="ARBA" id="ARBA00022692"/>
    </source>
</evidence>
<dbReference type="OrthoDB" id="9761531at2"/>
<feature type="domain" description="DUF4131" evidence="8">
    <location>
        <begin position="27"/>
        <end position="183"/>
    </location>
</feature>
<dbReference type="AlphaFoldDB" id="A0A3G2LA69"/>
<proteinExistence type="predicted"/>
<accession>A0A3G2LA69</accession>
<dbReference type="Pfam" id="PF13567">
    <property type="entry name" value="DUF4131"/>
    <property type="match status" value="1"/>
</dbReference>
<feature type="transmembrane region" description="Helical" evidence="6">
    <location>
        <begin position="349"/>
        <end position="369"/>
    </location>
</feature>
<keyword evidence="3 6" id="KW-0812">Transmembrane</keyword>
<dbReference type="EMBL" id="CP032050">
    <property type="protein sequence ID" value="AYN69147.1"/>
    <property type="molecule type" value="Genomic_DNA"/>
</dbReference>
<dbReference type="GO" id="GO:0005886">
    <property type="term" value="C:plasma membrane"/>
    <property type="evidence" value="ECO:0007669"/>
    <property type="project" value="UniProtKB-SubCell"/>
</dbReference>
<feature type="domain" description="ComEC/Rec2-related protein" evidence="7">
    <location>
        <begin position="227"/>
        <end position="496"/>
    </location>
</feature>
<dbReference type="PANTHER" id="PTHR30619">
    <property type="entry name" value="DNA INTERNALIZATION/COMPETENCE PROTEIN COMEC/REC2"/>
    <property type="match status" value="1"/>
</dbReference>
<evidence type="ECO:0000256" key="5">
    <source>
        <dbReference type="ARBA" id="ARBA00023136"/>
    </source>
</evidence>
<feature type="transmembrane region" description="Helical" evidence="6">
    <location>
        <begin position="416"/>
        <end position="438"/>
    </location>
</feature>
<feature type="transmembrane region" description="Helical" evidence="6">
    <location>
        <begin position="248"/>
        <end position="270"/>
    </location>
</feature>
<dbReference type="InterPro" id="IPR052159">
    <property type="entry name" value="Competence_DNA_uptake"/>
</dbReference>
<dbReference type="KEGG" id="emar:D1013_18035"/>
<feature type="transmembrane region" description="Helical" evidence="6">
    <location>
        <begin position="7"/>
        <end position="25"/>
    </location>
</feature>
<comment type="subcellular location">
    <subcellularLocation>
        <location evidence="1">Cell membrane</location>
        <topology evidence="1">Multi-pass membrane protein</topology>
    </subcellularLocation>
</comment>
<feature type="transmembrane region" description="Helical" evidence="6">
    <location>
        <begin position="325"/>
        <end position="342"/>
    </location>
</feature>
<feature type="transmembrane region" description="Helical" evidence="6">
    <location>
        <begin position="502"/>
        <end position="519"/>
    </location>
</feature>
<evidence type="ECO:0000256" key="2">
    <source>
        <dbReference type="ARBA" id="ARBA00022475"/>
    </source>
</evidence>
<sequence>MRLLRSVPIKLTLFLIIGILLGEYFNLPTEGATTVTFVFLVLTALLFKPEKNSIFFGIGMAFTTIGIGALAIALNHRENRPNHYSKYVSKSDNNYQLKIVEEMKPTAFSYRYLAKVIAVNQTPSSGKILLSGPKDSVHLLNVDDELVAFGKERKIPSPLNPHQFDYSKYMYSHGISDQLTLSDGNYILKTNSSKTIYGLASHIRNTIITNLKAAHFGSDELSIIQALLLGQRADISEDTYSNYKDAGAVHILAVSGLHIGILLLILQFILRPLERFRKGKTVKTILIILLLWGFALLAGFSASVVRAVTMFSFLAYAQHLNRPSNNFNILALSMFAILLVINPRLLFQVGFQMSYAAVFSIIWIYPLLQKLYHPKNKILRYFWQLLSVSIAAQLGVLPVSLYYFHQFPSLFFISNLVIVPLLGVILALGIVVIILANIQLLPNWLITIYDHIIKYMNLIVEWVAQQEEFIFRDIPFGLAQLILAYLCIITFILFLTRPTFKKVLPFAFVLICFQSWMIYNKIQLKQKEVLFLAHQTKNTLLVHHLGNQLTILSKDSLYEKRLVNTYKVAEHIDEVKPKLLKNTYQWKDQHLFFIDSTGVKPPHKKSSDYLILTQSPKINLNRLIDSIKPHIIIADGSNYRSYVNQWKATCRKRKIPFYYTGEKGAYFFGHSN</sequence>
<evidence type="ECO:0000256" key="6">
    <source>
        <dbReference type="SAM" id="Phobius"/>
    </source>
</evidence>
<keyword evidence="5 6" id="KW-0472">Membrane</keyword>
<evidence type="ECO:0000259" key="8">
    <source>
        <dbReference type="Pfam" id="PF13567"/>
    </source>
</evidence>
<feature type="transmembrane region" description="Helical" evidence="6">
    <location>
        <begin position="282"/>
        <end position="305"/>
    </location>
</feature>